<feature type="region of interest" description="Disordered" evidence="1">
    <location>
        <begin position="59"/>
        <end position="103"/>
    </location>
</feature>
<feature type="compositionally biased region" description="Basic and acidic residues" evidence="1">
    <location>
        <begin position="94"/>
        <end position="103"/>
    </location>
</feature>
<reference evidence="2" key="1">
    <citation type="submission" date="2022-01" db="EMBL/GenBank/DDBJ databases">
        <authorList>
            <person name="Braso-Vives M."/>
        </authorList>
    </citation>
    <scope>NUCLEOTIDE SEQUENCE</scope>
</reference>
<feature type="compositionally biased region" description="Basic residues" evidence="1">
    <location>
        <begin position="80"/>
        <end position="93"/>
    </location>
</feature>
<accession>A0A8J9VAL9</accession>
<organism evidence="2 3">
    <name type="scientific">Branchiostoma lanceolatum</name>
    <name type="common">Common lancelet</name>
    <name type="synonym">Amphioxus lanceolatum</name>
    <dbReference type="NCBI Taxonomy" id="7740"/>
    <lineage>
        <taxon>Eukaryota</taxon>
        <taxon>Metazoa</taxon>
        <taxon>Chordata</taxon>
        <taxon>Cephalochordata</taxon>
        <taxon>Leptocardii</taxon>
        <taxon>Amphioxiformes</taxon>
        <taxon>Branchiostomatidae</taxon>
        <taxon>Branchiostoma</taxon>
    </lineage>
</organism>
<sequence>MLPVRAERLSSMEVLRMTTSGATMNVKPRSKSDKETSEYCIQTNSRLDDVGGCLKSGRCYNDDKDPDGEQHGYGDNDGRLRRRCQRREHRSGRVGHEFKGFTV</sequence>
<evidence type="ECO:0000313" key="3">
    <source>
        <dbReference type="Proteomes" id="UP000838412"/>
    </source>
</evidence>
<keyword evidence="3" id="KW-1185">Reference proteome</keyword>
<feature type="compositionally biased region" description="Basic and acidic residues" evidence="1">
    <location>
        <begin position="60"/>
        <end position="79"/>
    </location>
</feature>
<name>A0A8J9VAL9_BRALA</name>
<evidence type="ECO:0000256" key="1">
    <source>
        <dbReference type="SAM" id="MobiDB-lite"/>
    </source>
</evidence>
<dbReference type="AlphaFoldDB" id="A0A8J9VAL9"/>
<protein>
    <submittedName>
        <fullName evidence="2">Hypp404 protein</fullName>
    </submittedName>
</protein>
<evidence type="ECO:0000313" key="2">
    <source>
        <dbReference type="EMBL" id="CAH1231789.1"/>
    </source>
</evidence>
<gene>
    <name evidence="2" type="primary">Hypp404</name>
    <name evidence="2" type="ORF">BLAG_LOCUS1336</name>
</gene>
<dbReference type="EMBL" id="OV696686">
    <property type="protein sequence ID" value="CAH1231789.1"/>
    <property type="molecule type" value="Genomic_DNA"/>
</dbReference>
<dbReference type="Proteomes" id="UP000838412">
    <property type="component" value="Chromosome 1"/>
</dbReference>
<proteinExistence type="predicted"/>